<organism evidence="1 2">
    <name type="scientific">Aspergillus brunneoviolaceus CBS 621.78</name>
    <dbReference type="NCBI Taxonomy" id="1450534"/>
    <lineage>
        <taxon>Eukaryota</taxon>
        <taxon>Fungi</taxon>
        <taxon>Dikarya</taxon>
        <taxon>Ascomycota</taxon>
        <taxon>Pezizomycotina</taxon>
        <taxon>Eurotiomycetes</taxon>
        <taxon>Eurotiomycetidae</taxon>
        <taxon>Eurotiales</taxon>
        <taxon>Aspergillaceae</taxon>
        <taxon>Aspergillus</taxon>
        <taxon>Aspergillus subgen. Circumdati</taxon>
    </lineage>
</organism>
<dbReference type="Proteomes" id="UP000249057">
    <property type="component" value="Unassembled WGS sequence"/>
</dbReference>
<proteinExistence type="predicted"/>
<dbReference type="EMBL" id="KZ825330">
    <property type="protein sequence ID" value="RAH47439.1"/>
    <property type="molecule type" value="Genomic_DNA"/>
</dbReference>
<protein>
    <submittedName>
        <fullName evidence="1">Uncharacterized protein</fullName>
    </submittedName>
</protein>
<evidence type="ECO:0000313" key="1">
    <source>
        <dbReference type="EMBL" id="RAH47439.1"/>
    </source>
</evidence>
<evidence type="ECO:0000313" key="2">
    <source>
        <dbReference type="Proteomes" id="UP000249057"/>
    </source>
</evidence>
<reference evidence="1" key="1">
    <citation type="submission" date="2018-02" db="EMBL/GenBank/DDBJ databases">
        <title>The genomes of Aspergillus section Nigri reveals drivers in fungal speciation.</title>
        <authorList>
            <consortium name="DOE Joint Genome Institute"/>
            <person name="Vesth T.C."/>
            <person name="Nybo J."/>
            <person name="Theobald S."/>
            <person name="Brandl J."/>
            <person name="Frisvad J.C."/>
            <person name="Nielsen K.F."/>
            <person name="Lyhne E.K."/>
            <person name="Kogle M.E."/>
            <person name="Kuo A."/>
            <person name="Riley R."/>
            <person name="Clum A."/>
            <person name="Nolan M."/>
            <person name="Lipzen A."/>
            <person name="Salamov A."/>
            <person name="Henrissat B."/>
            <person name="Wiebenga A."/>
            <person name="De vries R.P."/>
            <person name="Grigoriev I.V."/>
            <person name="Mortensen U.H."/>
            <person name="Andersen M.R."/>
            <person name="Baker S.E."/>
        </authorList>
    </citation>
    <scope>NUCLEOTIDE SEQUENCE</scope>
    <source>
        <strain evidence="1">CBS 621.78</strain>
    </source>
</reference>
<sequence>MFASYQRSLIQRPYLTQGLTTAVRNLSLIPLPLYPYLCTQQPPKLNQPQALFALGDGLAQTAIEKRPLAEYDVMRSSRMALYGGAVFGPVATKWYQLLQARVAFRSAGPTLVARVGADQLLFAPTMIGVFLSSMSLLEGKSPAEKLQRSYWDALCANWTVWPAVQAVNLFLVPLPFRVLVVNVVNVGWNCFMSLINNAPRGEEQPIGA</sequence>
<name>A0ACD1GDS5_9EURO</name>
<accession>A0ACD1GDS5</accession>
<keyword evidence="2" id="KW-1185">Reference proteome</keyword>
<gene>
    <name evidence="1" type="ORF">BO95DRAFT_462145</name>
</gene>